<evidence type="ECO:0000256" key="5">
    <source>
        <dbReference type="ARBA" id="ARBA00022547"/>
    </source>
</evidence>
<keyword evidence="11" id="KW-0496">Mitochondrion</keyword>
<dbReference type="EMBL" id="JYDO01000130">
    <property type="protein sequence ID" value="KRZ69691.1"/>
    <property type="molecule type" value="Genomic_DNA"/>
</dbReference>
<dbReference type="PROSITE" id="PS50082">
    <property type="entry name" value="WD_REPEATS_2"/>
    <property type="match status" value="1"/>
</dbReference>
<dbReference type="SUPFAM" id="SSF161065">
    <property type="entry name" value="ATP synthase D chain-like"/>
    <property type="match status" value="1"/>
</dbReference>
<dbReference type="GO" id="GO:0045259">
    <property type="term" value="C:proton-transporting ATP synthase complex"/>
    <property type="evidence" value="ECO:0007669"/>
    <property type="project" value="UniProtKB-KW"/>
</dbReference>
<evidence type="ECO:0000313" key="14">
    <source>
        <dbReference type="EMBL" id="KRZ69691.1"/>
    </source>
</evidence>
<dbReference type="SUPFAM" id="SSF50978">
    <property type="entry name" value="WD40 repeat-like"/>
    <property type="match status" value="1"/>
</dbReference>
<evidence type="ECO:0000256" key="6">
    <source>
        <dbReference type="ARBA" id="ARBA00022574"/>
    </source>
</evidence>
<evidence type="ECO:0000256" key="4">
    <source>
        <dbReference type="ARBA" id="ARBA00022448"/>
    </source>
</evidence>
<feature type="repeat" description="WD" evidence="13">
    <location>
        <begin position="305"/>
        <end position="339"/>
    </location>
</feature>
<evidence type="ECO:0000256" key="8">
    <source>
        <dbReference type="ARBA" id="ARBA00022781"/>
    </source>
</evidence>
<evidence type="ECO:0000256" key="7">
    <source>
        <dbReference type="ARBA" id="ARBA00022737"/>
    </source>
</evidence>
<evidence type="ECO:0000256" key="12">
    <source>
        <dbReference type="ARBA" id="ARBA00023136"/>
    </source>
</evidence>
<dbReference type="OrthoDB" id="5919286at2759"/>
<dbReference type="InterPro" id="IPR015943">
    <property type="entry name" value="WD40/YVTN_repeat-like_dom_sf"/>
</dbReference>
<dbReference type="Proteomes" id="UP000054843">
    <property type="component" value="Unassembled WGS sequence"/>
</dbReference>
<evidence type="ECO:0000256" key="3">
    <source>
        <dbReference type="ARBA" id="ARBA00009341"/>
    </source>
</evidence>
<evidence type="ECO:0000313" key="15">
    <source>
        <dbReference type="EMBL" id="KRZ69693.1"/>
    </source>
</evidence>
<keyword evidence="10" id="KW-0406">Ion transport</keyword>
<dbReference type="PANTHER" id="PTHR22850">
    <property type="entry name" value="WD40 REPEAT FAMILY"/>
    <property type="match status" value="1"/>
</dbReference>
<dbReference type="PROSITE" id="PS50294">
    <property type="entry name" value="WD_REPEATS_REGION"/>
    <property type="match status" value="1"/>
</dbReference>
<proteinExistence type="inferred from homology"/>
<keyword evidence="9" id="KW-0999">Mitochondrion inner membrane</keyword>
<accession>A0A0V1MCP6</accession>
<evidence type="ECO:0000256" key="9">
    <source>
        <dbReference type="ARBA" id="ARBA00022792"/>
    </source>
</evidence>
<feature type="non-terminal residue" evidence="14">
    <location>
        <position position="1"/>
    </location>
</feature>
<comment type="caution">
    <text evidence="14">The sequence shown here is derived from an EMBL/GenBank/DDBJ whole genome shotgun (WGS) entry which is preliminary data.</text>
</comment>
<evidence type="ECO:0000256" key="13">
    <source>
        <dbReference type="PROSITE-ProRule" id="PRU00221"/>
    </source>
</evidence>
<comment type="subcellular location">
    <subcellularLocation>
        <location evidence="1">Mitochondrion inner membrane</location>
    </subcellularLocation>
</comment>
<dbReference type="GO" id="GO:0015078">
    <property type="term" value="F:proton transmembrane transporter activity"/>
    <property type="evidence" value="ECO:0007669"/>
    <property type="project" value="InterPro"/>
</dbReference>
<keyword evidence="8" id="KW-0375">Hydrogen ion transport</keyword>
<dbReference type="AlphaFoldDB" id="A0A0V1MCP6"/>
<evidence type="ECO:0000256" key="11">
    <source>
        <dbReference type="ARBA" id="ARBA00023128"/>
    </source>
</evidence>
<keyword evidence="12" id="KW-0472">Membrane</keyword>
<evidence type="ECO:0000256" key="1">
    <source>
        <dbReference type="ARBA" id="ARBA00004273"/>
    </source>
</evidence>
<dbReference type="InterPro" id="IPR008689">
    <property type="entry name" value="ATP_synth_F0_dsu_mt"/>
</dbReference>
<dbReference type="Pfam" id="PF05873">
    <property type="entry name" value="Mt_ATP-synt_D"/>
    <property type="match status" value="1"/>
</dbReference>
<evidence type="ECO:0000256" key="10">
    <source>
        <dbReference type="ARBA" id="ARBA00023065"/>
    </source>
</evidence>
<keyword evidence="4" id="KW-0813">Transport</keyword>
<dbReference type="GO" id="GO:0015986">
    <property type="term" value="P:proton motive force-driven ATP synthesis"/>
    <property type="evidence" value="ECO:0007669"/>
    <property type="project" value="InterPro"/>
</dbReference>
<sequence length="522" mass="60122">LCFLSNPFGNYSHPLQNEMNSFAYEYKFSYRLKHASYSVQSLPSCAFPETTLDPGELVLLGINKNKNTSTKSKLLLASIVSEEGIAKLREKPQKGKTGFYTCESLSDMIRKRRSVSSKLQIFNMKFMPQNPLQVACRNERSEILFYDLTQASDDTNLMEKNIWTLKGLGSCGYGLSWNASLPGMLVAAGHDNTICIWSVLHSIVNSDTIHPLSTFRIRRGAINDVCWHPFYDFVFGTVDNSGKLLIWDVRMNGDGEFALQSNTTNSEIMCLSFNPFDQNYLATGDIKGNVAIWDDRNLYRPVKLLQYHSSEVTQVAWSPFYEDLLASAGSDGHIILWKIGNWMKSHSETDDLPIEVEFIHKCSKAVTGISWSAVASLPEKLPEIDWTYYKEKTAGFYDVTEFEKQFKALHIVPMKEPEDLLKKLNEEEKQEMTRLDAFIKANETIIQECKKELNQIAKFPPMDHWLPEEYHDYFVYENKNCKYRDHVEQYRELGYRRMRLMTEDEGAFNSYIQTRLQSVHPA</sequence>
<dbReference type="InterPro" id="IPR001680">
    <property type="entry name" value="WD40_rpt"/>
</dbReference>
<comment type="similarity">
    <text evidence="3">Belongs to the WD repeat RBAP46/RBAP48/MSI1 family.</text>
</comment>
<dbReference type="SMART" id="SM00320">
    <property type="entry name" value="WD40"/>
    <property type="match status" value="4"/>
</dbReference>
<gene>
    <name evidence="14" type="primary">RBBP4</name>
    <name evidence="15" type="ORF">T10_12696</name>
    <name evidence="14" type="ORF">T10_402</name>
</gene>
<dbReference type="Pfam" id="PF00400">
    <property type="entry name" value="WD40"/>
    <property type="match status" value="2"/>
</dbReference>
<dbReference type="InterPro" id="IPR050459">
    <property type="entry name" value="WD_repeat_RBAP46/RBAP48/MSI1"/>
</dbReference>
<dbReference type="InterPro" id="IPR036228">
    <property type="entry name" value="ATP_synth_F0_dsu_sf_mt"/>
</dbReference>
<reference evidence="14 16" key="1">
    <citation type="submission" date="2015-01" db="EMBL/GenBank/DDBJ databases">
        <title>Evolution of Trichinella species and genotypes.</title>
        <authorList>
            <person name="Korhonen P.K."/>
            <person name="Edoardo P."/>
            <person name="Giuseppe L.R."/>
            <person name="Gasser R.B."/>
        </authorList>
    </citation>
    <scope>NUCLEOTIDE SEQUENCE [LARGE SCALE GENOMIC DNA]</scope>
    <source>
        <strain evidence="14">ISS1980</strain>
    </source>
</reference>
<dbReference type="EMBL" id="JYDO01000130">
    <property type="protein sequence ID" value="KRZ69693.1"/>
    <property type="molecule type" value="Genomic_DNA"/>
</dbReference>
<dbReference type="Gene3D" id="2.130.10.10">
    <property type="entry name" value="YVTN repeat-like/Quinoprotein amine dehydrogenase"/>
    <property type="match status" value="1"/>
</dbReference>
<dbReference type="InterPro" id="IPR036322">
    <property type="entry name" value="WD40_repeat_dom_sf"/>
</dbReference>
<evidence type="ECO:0000256" key="2">
    <source>
        <dbReference type="ARBA" id="ARBA00006842"/>
    </source>
</evidence>
<evidence type="ECO:0000313" key="16">
    <source>
        <dbReference type="Proteomes" id="UP000054843"/>
    </source>
</evidence>
<protein>
    <submittedName>
        <fullName evidence="14">Histone-binding protein RBBP4</fullName>
    </submittedName>
</protein>
<keyword evidence="7" id="KW-0677">Repeat</keyword>
<keyword evidence="5" id="KW-0138">CF(0)</keyword>
<dbReference type="GO" id="GO:0005743">
    <property type="term" value="C:mitochondrial inner membrane"/>
    <property type="evidence" value="ECO:0007669"/>
    <property type="project" value="UniProtKB-SubCell"/>
</dbReference>
<organism evidence="14 16">
    <name type="scientific">Trichinella papuae</name>
    <dbReference type="NCBI Taxonomy" id="268474"/>
    <lineage>
        <taxon>Eukaryota</taxon>
        <taxon>Metazoa</taxon>
        <taxon>Ecdysozoa</taxon>
        <taxon>Nematoda</taxon>
        <taxon>Enoplea</taxon>
        <taxon>Dorylaimia</taxon>
        <taxon>Trichinellida</taxon>
        <taxon>Trichinellidae</taxon>
        <taxon>Trichinella</taxon>
    </lineage>
</organism>
<comment type="similarity">
    <text evidence="2">Belongs to the ATPase d subunit family.</text>
</comment>
<keyword evidence="16" id="KW-1185">Reference proteome</keyword>
<dbReference type="STRING" id="268474.A0A0V1MCP6"/>
<keyword evidence="6 13" id="KW-0853">WD repeat</keyword>
<name>A0A0V1MCP6_9BILA</name>